<dbReference type="PANTHER" id="PTHR35807:SF1">
    <property type="entry name" value="TRANSCRIPTIONAL REGULATOR REDD"/>
    <property type="match status" value="1"/>
</dbReference>
<keyword evidence="2" id="KW-0805">Transcription regulation</keyword>
<dbReference type="Gene3D" id="1.25.40.10">
    <property type="entry name" value="Tetratricopeptide repeat domain"/>
    <property type="match status" value="2"/>
</dbReference>
<keyword evidence="3 6" id="KW-0238">DNA-binding</keyword>
<keyword evidence="4" id="KW-0804">Transcription</keyword>
<dbReference type="PROSITE" id="PS51755">
    <property type="entry name" value="OMPR_PHOB"/>
    <property type="match status" value="1"/>
</dbReference>
<reference evidence="9" key="1">
    <citation type="journal article" date="2019" name="Int. J. Syst. Evol. Microbiol.">
        <title>The Global Catalogue of Microorganisms (GCM) 10K type strain sequencing project: providing services to taxonomists for standard genome sequencing and annotation.</title>
        <authorList>
            <consortium name="The Broad Institute Genomics Platform"/>
            <consortium name="The Broad Institute Genome Sequencing Center for Infectious Disease"/>
            <person name="Wu L."/>
            <person name="Ma J."/>
        </authorList>
    </citation>
    <scope>NUCLEOTIDE SEQUENCE [LARGE SCALE GENOMIC DNA]</scope>
    <source>
        <strain evidence="9">CCUG 59778</strain>
    </source>
</reference>
<evidence type="ECO:0000256" key="5">
    <source>
        <dbReference type="PROSITE-ProRule" id="PRU00339"/>
    </source>
</evidence>
<dbReference type="SMART" id="SM01043">
    <property type="entry name" value="BTAD"/>
    <property type="match status" value="1"/>
</dbReference>
<dbReference type="InterPro" id="IPR005158">
    <property type="entry name" value="BTAD"/>
</dbReference>
<dbReference type="Gene3D" id="3.40.50.300">
    <property type="entry name" value="P-loop containing nucleotide triphosphate hydrolases"/>
    <property type="match status" value="1"/>
</dbReference>
<dbReference type="SUPFAM" id="SSF52540">
    <property type="entry name" value="P-loop containing nucleoside triphosphate hydrolases"/>
    <property type="match status" value="1"/>
</dbReference>
<dbReference type="PRINTS" id="PR00364">
    <property type="entry name" value="DISEASERSIST"/>
</dbReference>
<dbReference type="Pfam" id="PF13424">
    <property type="entry name" value="TPR_12"/>
    <property type="match status" value="1"/>
</dbReference>
<sequence>MVETETPESAEQVLFRVLGPVCATRGDTVHAVGGPGARALLAMLLLDAGQSVPIARIVDVLWNNEPPTTARTIVQGYISRLRKWLSDVDPGGAVIETEGSDYRLVVDPRRVDVTLARSLLARARGRGSAERAELLGRAQALWRGPELSDIDRRVRAPELTELRFTVIEARIDADLDLGRHDEVMGELAALVDTYPFREHFTAQFVLALYRGGRRAAALEVYQRFARRAAAERGIEPGVALRELHSRVLRDDTGLLSQPTVVTPRVGLLTPAELPAPPRGFAGREPELAWLDGLRTSADGTAPVIGVVAGPAGIGKSALAVLWGSRNAELFPDGVLHVAMRGFDPRRPPLDPAEALARFLLALGVAVHDVPAEVGDRAALYRTLLAGRRVLVVIDDARDAEQVRPLLPGGGTSLVLVTSRRRLDGLVADGARLLVLDILSAAAAERVVEHVAGAPRDAEETAARARLVELCGYLPLALRIAGARLVVRPQWTTTDLVAELADERGRLAGLGLDDETGVRAALDVTVRGLAPEQGSALALLGVFPGQWFDVHAVAALCGTTVAGARERLHGLAESFLVVEVDADLFGVHDLVRLFARDQLDGAGEPVDAVAALRELLRYYLVAADSARRHLRTIPDGLTPATDFPDLARPDLPDRAAALDWFEREWPTLLACAAAGAEAGCHDLVWRLARIAGEYRRVRPRRDDWEWLVGVGLDSARAAGDGRGEVLVLLNRLVMLSRFGAGPESVADAERSVTIAADLDDPHILAMAYNGLSSAHFTARRYREALAGYERALELAQRAGNRGTEANLLNNIAQAHLNLDDPAAAVAPQRAAVAAYREVGDLGFVGLALANLAELEHATGEFAAAAAHADEAVSLAELNGQTLTEAFGREVLARVRRDLGDITSARRELELAVALYEQVGSPLAESAVAALNSLPPDSLPPDSPPTRV</sequence>
<dbReference type="Pfam" id="PF03704">
    <property type="entry name" value="BTAD"/>
    <property type="match status" value="1"/>
</dbReference>
<evidence type="ECO:0000259" key="7">
    <source>
        <dbReference type="PROSITE" id="PS51755"/>
    </source>
</evidence>
<evidence type="ECO:0000313" key="9">
    <source>
        <dbReference type="Proteomes" id="UP001596157"/>
    </source>
</evidence>
<evidence type="ECO:0000256" key="1">
    <source>
        <dbReference type="ARBA" id="ARBA00005820"/>
    </source>
</evidence>
<dbReference type="InterPro" id="IPR027417">
    <property type="entry name" value="P-loop_NTPase"/>
</dbReference>
<dbReference type="CDD" id="cd15831">
    <property type="entry name" value="BTAD"/>
    <property type="match status" value="1"/>
</dbReference>
<dbReference type="PANTHER" id="PTHR35807">
    <property type="entry name" value="TRANSCRIPTIONAL REGULATOR REDD-RELATED"/>
    <property type="match status" value="1"/>
</dbReference>
<keyword evidence="5" id="KW-0802">TPR repeat</keyword>
<dbReference type="Gene3D" id="1.10.10.10">
    <property type="entry name" value="Winged helix-like DNA-binding domain superfamily/Winged helix DNA-binding domain"/>
    <property type="match status" value="1"/>
</dbReference>
<name>A0ABW0ELS5_9PSEU</name>
<feature type="repeat" description="TPR" evidence="5">
    <location>
        <begin position="764"/>
        <end position="797"/>
    </location>
</feature>
<dbReference type="PROSITE" id="PS50005">
    <property type="entry name" value="TPR"/>
    <property type="match status" value="1"/>
</dbReference>
<dbReference type="SUPFAM" id="SSF46894">
    <property type="entry name" value="C-terminal effector domain of the bipartite response regulators"/>
    <property type="match status" value="1"/>
</dbReference>
<dbReference type="InterPro" id="IPR011990">
    <property type="entry name" value="TPR-like_helical_dom_sf"/>
</dbReference>
<comment type="caution">
    <text evidence="8">The sequence shown here is derived from an EMBL/GenBank/DDBJ whole genome shotgun (WGS) entry which is preliminary data.</text>
</comment>
<dbReference type="EMBL" id="JBHSKF010000003">
    <property type="protein sequence ID" value="MFC5286909.1"/>
    <property type="molecule type" value="Genomic_DNA"/>
</dbReference>
<evidence type="ECO:0000313" key="8">
    <source>
        <dbReference type="EMBL" id="MFC5286909.1"/>
    </source>
</evidence>
<dbReference type="InterPro" id="IPR001867">
    <property type="entry name" value="OmpR/PhoB-type_DNA-bd"/>
</dbReference>
<organism evidence="8 9">
    <name type="scientific">Actinokineospora guangxiensis</name>
    <dbReference type="NCBI Taxonomy" id="1490288"/>
    <lineage>
        <taxon>Bacteria</taxon>
        <taxon>Bacillati</taxon>
        <taxon>Actinomycetota</taxon>
        <taxon>Actinomycetes</taxon>
        <taxon>Pseudonocardiales</taxon>
        <taxon>Pseudonocardiaceae</taxon>
        <taxon>Actinokineospora</taxon>
    </lineage>
</organism>
<dbReference type="InterPro" id="IPR019734">
    <property type="entry name" value="TPR_rpt"/>
</dbReference>
<feature type="DNA-binding region" description="OmpR/PhoB-type" evidence="6">
    <location>
        <begin position="4"/>
        <end position="106"/>
    </location>
</feature>
<dbReference type="Proteomes" id="UP001596157">
    <property type="component" value="Unassembled WGS sequence"/>
</dbReference>
<dbReference type="SMART" id="SM00028">
    <property type="entry name" value="TPR"/>
    <property type="match status" value="3"/>
</dbReference>
<dbReference type="InterPro" id="IPR016032">
    <property type="entry name" value="Sig_transdc_resp-reg_C-effctor"/>
</dbReference>
<evidence type="ECO:0000256" key="3">
    <source>
        <dbReference type="ARBA" id="ARBA00023125"/>
    </source>
</evidence>
<feature type="domain" description="OmpR/PhoB-type" evidence="7">
    <location>
        <begin position="4"/>
        <end position="106"/>
    </location>
</feature>
<accession>A0ABW0ELS5</accession>
<evidence type="ECO:0000256" key="6">
    <source>
        <dbReference type="PROSITE-ProRule" id="PRU01091"/>
    </source>
</evidence>
<proteinExistence type="inferred from homology"/>
<evidence type="ECO:0000256" key="4">
    <source>
        <dbReference type="ARBA" id="ARBA00023163"/>
    </source>
</evidence>
<dbReference type="RefSeq" id="WP_378245338.1">
    <property type="nucleotide sequence ID" value="NZ_JBHSKF010000003.1"/>
</dbReference>
<comment type="similarity">
    <text evidence="1">Belongs to the AfsR/DnrI/RedD regulatory family.</text>
</comment>
<dbReference type="Pfam" id="PF00486">
    <property type="entry name" value="Trans_reg_C"/>
    <property type="match status" value="1"/>
</dbReference>
<dbReference type="SUPFAM" id="SSF48452">
    <property type="entry name" value="TPR-like"/>
    <property type="match status" value="2"/>
</dbReference>
<gene>
    <name evidence="8" type="ORF">ACFPM7_07585</name>
</gene>
<protein>
    <submittedName>
        <fullName evidence="8">BTAD domain-containing putative transcriptional regulator</fullName>
    </submittedName>
</protein>
<dbReference type="InterPro" id="IPR036388">
    <property type="entry name" value="WH-like_DNA-bd_sf"/>
</dbReference>
<evidence type="ECO:0000256" key="2">
    <source>
        <dbReference type="ARBA" id="ARBA00023015"/>
    </source>
</evidence>
<keyword evidence="9" id="KW-1185">Reference proteome</keyword>
<dbReference type="InterPro" id="IPR051677">
    <property type="entry name" value="AfsR-DnrI-RedD_regulator"/>
</dbReference>